<proteinExistence type="predicted"/>
<dbReference type="InterPro" id="IPR001254">
    <property type="entry name" value="Trypsin_dom"/>
</dbReference>
<dbReference type="FunFam" id="2.40.10.10:FF:000060">
    <property type="entry name" value="Acrosin"/>
    <property type="match status" value="1"/>
</dbReference>
<evidence type="ECO:0000256" key="2">
    <source>
        <dbReference type="ARBA" id="ARBA00012050"/>
    </source>
</evidence>
<accession>A0A151ND46</accession>
<protein>
    <recommendedName>
        <fullName evidence="3">Acrosin</fullName>
        <ecNumber evidence="2">3.4.21.10</ecNumber>
    </recommendedName>
</protein>
<feature type="region of interest" description="Disordered" evidence="9">
    <location>
        <begin position="294"/>
        <end position="331"/>
    </location>
</feature>
<evidence type="ECO:0000256" key="7">
    <source>
        <dbReference type="ARBA" id="ARBA00023157"/>
    </source>
</evidence>
<feature type="compositionally biased region" description="Pro residues" evidence="9">
    <location>
        <begin position="344"/>
        <end position="357"/>
    </location>
</feature>
<dbReference type="PROSITE" id="PS50240">
    <property type="entry name" value="TRYPSIN_DOM"/>
    <property type="match status" value="2"/>
</dbReference>
<feature type="region of interest" description="Disordered" evidence="9">
    <location>
        <begin position="344"/>
        <end position="377"/>
    </location>
</feature>
<dbReference type="GO" id="GO:0006508">
    <property type="term" value="P:proteolysis"/>
    <property type="evidence" value="ECO:0007669"/>
    <property type="project" value="UniProtKB-KW"/>
</dbReference>
<dbReference type="GO" id="GO:0007340">
    <property type="term" value="P:acrosome reaction"/>
    <property type="evidence" value="ECO:0007669"/>
    <property type="project" value="TreeGrafter"/>
</dbReference>
<feature type="domain" description="Peptidase S1" evidence="11">
    <location>
        <begin position="49"/>
        <end position="290"/>
    </location>
</feature>
<evidence type="ECO:0000256" key="4">
    <source>
        <dbReference type="ARBA" id="ARBA00022670"/>
    </source>
</evidence>
<keyword evidence="7" id="KW-1015">Disulfide bond</keyword>
<dbReference type="Pfam" id="PF00089">
    <property type="entry name" value="Trypsin"/>
    <property type="match status" value="2"/>
</dbReference>
<dbReference type="AlphaFoldDB" id="A0A151ND46"/>
<dbReference type="Proteomes" id="UP000050525">
    <property type="component" value="Unassembled WGS sequence"/>
</dbReference>
<comment type="catalytic activity">
    <reaction evidence="1">
        <text>Preferential cleavage: Arg-|-Xaa, Lys-|-Xaa.</text>
        <dbReference type="EC" id="3.4.21.10"/>
    </reaction>
</comment>
<dbReference type="PROSITE" id="PS00135">
    <property type="entry name" value="TRYPSIN_SER"/>
    <property type="match status" value="1"/>
</dbReference>
<evidence type="ECO:0000256" key="10">
    <source>
        <dbReference type="SAM" id="SignalP"/>
    </source>
</evidence>
<organism evidence="12 13">
    <name type="scientific">Alligator mississippiensis</name>
    <name type="common">American alligator</name>
    <dbReference type="NCBI Taxonomy" id="8496"/>
    <lineage>
        <taxon>Eukaryota</taxon>
        <taxon>Metazoa</taxon>
        <taxon>Chordata</taxon>
        <taxon>Craniata</taxon>
        <taxon>Vertebrata</taxon>
        <taxon>Euteleostomi</taxon>
        <taxon>Archelosauria</taxon>
        <taxon>Archosauria</taxon>
        <taxon>Crocodylia</taxon>
        <taxon>Alligatoridae</taxon>
        <taxon>Alligatorinae</taxon>
        <taxon>Alligator</taxon>
    </lineage>
</organism>
<name>A0A151ND46_ALLMI</name>
<feature type="chain" id="PRO_5007585963" description="Acrosin" evidence="10">
    <location>
        <begin position="30"/>
        <end position="675"/>
    </location>
</feature>
<evidence type="ECO:0000259" key="11">
    <source>
        <dbReference type="PROSITE" id="PS50240"/>
    </source>
</evidence>
<sequence length="675" mass="72666">MAGPRPRCWGAPAWLPLGLLALLLQGTGGPNPQTCGLRPLASDYAGMRIVGGADALPGAWPWLVSIQIPAREGTRHSCGGSLVSPRWVLTAAHCFKAKGRMLPQWRIVAGVTELSHLTDLAQTRGVQRAVLHPAYDPRREANDIALIRLDRPVAFNDLAQPACLPSAHMAVATFAPCYVSGWGVTDEKSQKPSDILQEAQVHLIDLDTCNGSRWYNGAITATQLCAGHEEGGIDSCQGDSGGPLMCRDELTDRYYVVGVTSWGRGCARERQPGIYTSTQRFLQWILEQTGALEVEEDEDKPAPHPLPAAPAKTPVLPPPVTAPALAAPHGPKPPFAFPEPVYIPPEPADTPGPPHLPPELQFMPPELPHPAPEPADLPGPPHLPPELQFMPPELPHVAPEPAGTPKRPHVPLNPPCVSGSAVGAVCPGKMGLVALLLLLVLAGLGLGSDYPCGADCGTRPLAASYGNTRVVGGHDSMPGAWPWIVSIQALSTTGYVHFCGGSLIHPSWVVTAAHCFKSNWHCAVLCRAGRSLFGRRAVIGATQLSRLGPQVQVRNYRQVVPHENYRRQGQLNDIALLELDEPVQCSEYIQLACVPDRTVDLTKLTNCWVSGWGYMKEKSGITADILQEAQVHYIDYVTCNSSTWYRGNIHSNNICAGHKKGGIDSCQNHMGAMRH</sequence>
<evidence type="ECO:0000256" key="9">
    <source>
        <dbReference type="SAM" id="MobiDB-lite"/>
    </source>
</evidence>
<dbReference type="InterPro" id="IPR009003">
    <property type="entry name" value="Peptidase_S1_PA"/>
</dbReference>
<dbReference type="InterPro" id="IPR043504">
    <property type="entry name" value="Peptidase_S1_PA_chymotrypsin"/>
</dbReference>
<dbReference type="STRING" id="8496.A0A151ND46"/>
<reference evidence="12 13" key="1">
    <citation type="journal article" date="2012" name="Genome Biol.">
        <title>Sequencing three crocodilian genomes to illuminate the evolution of archosaurs and amniotes.</title>
        <authorList>
            <person name="St John J.A."/>
            <person name="Braun E.L."/>
            <person name="Isberg S.R."/>
            <person name="Miles L.G."/>
            <person name="Chong A.Y."/>
            <person name="Gongora J."/>
            <person name="Dalzell P."/>
            <person name="Moran C."/>
            <person name="Bed'hom B."/>
            <person name="Abzhanov A."/>
            <person name="Burgess S.C."/>
            <person name="Cooksey A.M."/>
            <person name="Castoe T.A."/>
            <person name="Crawford N.G."/>
            <person name="Densmore L.D."/>
            <person name="Drew J.C."/>
            <person name="Edwards S.V."/>
            <person name="Faircloth B.C."/>
            <person name="Fujita M.K."/>
            <person name="Greenwold M.J."/>
            <person name="Hoffmann F.G."/>
            <person name="Howard J.M."/>
            <person name="Iguchi T."/>
            <person name="Janes D.E."/>
            <person name="Khan S.Y."/>
            <person name="Kohno S."/>
            <person name="de Koning A.J."/>
            <person name="Lance S.L."/>
            <person name="McCarthy F.M."/>
            <person name="McCormack J.E."/>
            <person name="Merchant M.E."/>
            <person name="Peterson D.G."/>
            <person name="Pollock D.D."/>
            <person name="Pourmand N."/>
            <person name="Raney B.J."/>
            <person name="Roessler K.A."/>
            <person name="Sanford J.R."/>
            <person name="Sawyer R.H."/>
            <person name="Schmidt C.J."/>
            <person name="Triplett E.W."/>
            <person name="Tuberville T.D."/>
            <person name="Venegas-Anaya M."/>
            <person name="Howard J.T."/>
            <person name="Jarvis E.D."/>
            <person name="Guillette L.J.Jr."/>
            <person name="Glenn T.C."/>
            <person name="Green R.E."/>
            <person name="Ray D.A."/>
        </authorList>
    </citation>
    <scope>NUCLEOTIDE SEQUENCE [LARGE SCALE GENOMIC DNA]</scope>
    <source>
        <strain evidence="12">KSC_2009_1</strain>
    </source>
</reference>
<dbReference type="FunFam" id="2.40.10.10:FF:000003">
    <property type="entry name" value="Transmembrane serine protease 3"/>
    <property type="match status" value="1"/>
</dbReference>
<evidence type="ECO:0000313" key="13">
    <source>
        <dbReference type="Proteomes" id="UP000050525"/>
    </source>
</evidence>
<evidence type="ECO:0000256" key="1">
    <source>
        <dbReference type="ARBA" id="ARBA00001656"/>
    </source>
</evidence>
<feature type="compositionally biased region" description="Pro residues" evidence="9">
    <location>
        <begin position="365"/>
        <end position="377"/>
    </location>
</feature>
<dbReference type="SMART" id="SM00020">
    <property type="entry name" value="Tryp_SPc"/>
    <property type="match status" value="2"/>
</dbReference>
<dbReference type="PRINTS" id="PR00722">
    <property type="entry name" value="CHYMOTRYPSIN"/>
</dbReference>
<keyword evidence="4 8" id="KW-0645">Protease</keyword>
<keyword evidence="10" id="KW-0732">Signal</keyword>
<dbReference type="InterPro" id="IPR001314">
    <property type="entry name" value="Peptidase_S1A"/>
</dbReference>
<dbReference type="SUPFAM" id="SSF50494">
    <property type="entry name" value="Trypsin-like serine proteases"/>
    <property type="match status" value="2"/>
</dbReference>
<evidence type="ECO:0000256" key="6">
    <source>
        <dbReference type="ARBA" id="ARBA00022825"/>
    </source>
</evidence>
<keyword evidence="6 8" id="KW-0720">Serine protease</keyword>
<feature type="domain" description="Peptidase S1" evidence="11">
    <location>
        <begin position="470"/>
        <end position="675"/>
    </location>
</feature>
<dbReference type="InterPro" id="IPR033116">
    <property type="entry name" value="TRYPSIN_SER"/>
</dbReference>
<comment type="caution">
    <text evidence="12">The sequence shown here is derived from an EMBL/GenBank/DDBJ whole genome shotgun (WGS) entry which is preliminary data.</text>
</comment>
<evidence type="ECO:0000256" key="8">
    <source>
        <dbReference type="RuleBase" id="RU363034"/>
    </source>
</evidence>
<dbReference type="GO" id="GO:0004252">
    <property type="term" value="F:serine-type endopeptidase activity"/>
    <property type="evidence" value="ECO:0007669"/>
    <property type="project" value="InterPro"/>
</dbReference>
<keyword evidence="13" id="KW-1185">Reference proteome</keyword>
<dbReference type="EC" id="3.4.21.10" evidence="2"/>
<keyword evidence="5 8" id="KW-0378">Hydrolase</keyword>
<evidence type="ECO:0000313" key="12">
    <source>
        <dbReference type="EMBL" id="KYO34713.1"/>
    </source>
</evidence>
<dbReference type="InterPro" id="IPR018114">
    <property type="entry name" value="TRYPSIN_HIS"/>
</dbReference>
<dbReference type="PROSITE" id="PS00134">
    <property type="entry name" value="TRYPSIN_HIS"/>
    <property type="match status" value="2"/>
</dbReference>
<gene>
    <name evidence="12" type="primary">ACR</name>
    <name evidence="12" type="ORF">Y1Q_0017095</name>
</gene>
<feature type="signal peptide" evidence="10">
    <location>
        <begin position="1"/>
        <end position="29"/>
    </location>
</feature>
<dbReference type="EMBL" id="AKHW03003349">
    <property type="protein sequence ID" value="KYO34713.1"/>
    <property type="molecule type" value="Genomic_DNA"/>
</dbReference>
<dbReference type="CDD" id="cd00190">
    <property type="entry name" value="Tryp_SPc"/>
    <property type="match status" value="2"/>
</dbReference>
<dbReference type="Gene3D" id="2.40.10.10">
    <property type="entry name" value="Trypsin-like serine proteases"/>
    <property type="match status" value="4"/>
</dbReference>
<evidence type="ECO:0000256" key="3">
    <source>
        <dbReference type="ARBA" id="ARBA00017161"/>
    </source>
</evidence>
<evidence type="ECO:0000256" key="5">
    <source>
        <dbReference type="ARBA" id="ARBA00022801"/>
    </source>
</evidence>
<dbReference type="PANTHER" id="PTHR24252:SF8">
    <property type="entry name" value="ACROSIN"/>
    <property type="match status" value="1"/>
</dbReference>
<dbReference type="PANTHER" id="PTHR24252">
    <property type="entry name" value="ACROSIN-RELATED"/>
    <property type="match status" value="1"/>
</dbReference>